<protein>
    <recommendedName>
        <fullName evidence="3">Carboxymuconolactone decarboxylase-like domain-containing protein</fullName>
    </recommendedName>
</protein>
<dbReference type="HOGENOM" id="CLU_082760_2_0_1"/>
<dbReference type="AlphaFoldDB" id="A0A0C3D145"/>
<reference evidence="2" key="2">
    <citation type="submission" date="2015-01" db="EMBL/GenBank/DDBJ databases">
        <title>Evolutionary Origins and Diversification of the Mycorrhizal Mutualists.</title>
        <authorList>
            <consortium name="DOE Joint Genome Institute"/>
            <consortium name="Mycorrhizal Genomics Consortium"/>
            <person name="Kohler A."/>
            <person name="Kuo A."/>
            <person name="Nagy L.G."/>
            <person name="Floudas D."/>
            <person name="Copeland A."/>
            <person name="Barry K.W."/>
            <person name="Cichocki N."/>
            <person name="Veneault-Fourrey C."/>
            <person name="LaButti K."/>
            <person name="Lindquist E.A."/>
            <person name="Lipzen A."/>
            <person name="Lundell T."/>
            <person name="Morin E."/>
            <person name="Murat C."/>
            <person name="Riley R."/>
            <person name="Ohm R."/>
            <person name="Sun H."/>
            <person name="Tunlid A."/>
            <person name="Henrissat B."/>
            <person name="Grigoriev I.V."/>
            <person name="Hibbett D.S."/>
            <person name="Martin F."/>
        </authorList>
    </citation>
    <scope>NUCLEOTIDE SEQUENCE [LARGE SCALE GENOMIC DNA]</scope>
    <source>
        <strain evidence="2">Zn</strain>
    </source>
</reference>
<dbReference type="EMBL" id="KN832886">
    <property type="protein sequence ID" value="KIM95592.1"/>
    <property type="molecule type" value="Genomic_DNA"/>
</dbReference>
<proteinExistence type="predicted"/>
<name>A0A0C3D145_OIDMZ</name>
<accession>A0A0C3D145</accession>
<organism evidence="1 2">
    <name type="scientific">Oidiodendron maius (strain Zn)</name>
    <dbReference type="NCBI Taxonomy" id="913774"/>
    <lineage>
        <taxon>Eukaryota</taxon>
        <taxon>Fungi</taxon>
        <taxon>Dikarya</taxon>
        <taxon>Ascomycota</taxon>
        <taxon>Pezizomycotina</taxon>
        <taxon>Leotiomycetes</taxon>
        <taxon>Leotiomycetes incertae sedis</taxon>
        <taxon>Myxotrichaceae</taxon>
        <taxon>Oidiodendron</taxon>
    </lineage>
</organism>
<dbReference type="Gene3D" id="1.20.1290.10">
    <property type="entry name" value="AhpD-like"/>
    <property type="match status" value="1"/>
</dbReference>
<evidence type="ECO:0000313" key="2">
    <source>
        <dbReference type="Proteomes" id="UP000054321"/>
    </source>
</evidence>
<evidence type="ECO:0008006" key="3">
    <source>
        <dbReference type="Google" id="ProtNLM"/>
    </source>
</evidence>
<dbReference type="InterPro" id="IPR029032">
    <property type="entry name" value="AhpD-like"/>
</dbReference>
<dbReference type="InParanoid" id="A0A0C3D145"/>
<dbReference type="PANTHER" id="PTHR34846:SF11">
    <property type="entry name" value="4-CARBOXYMUCONOLACTONE DECARBOXYLASE FAMILY PROTEIN (AFU_ORTHOLOGUE AFUA_6G11590)"/>
    <property type="match status" value="1"/>
</dbReference>
<reference evidence="1 2" key="1">
    <citation type="submission" date="2014-04" db="EMBL/GenBank/DDBJ databases">
        <authorList>
            <consortium name="DOE Joint Genome Institute"/>
            <person name="Kuo A."/>
            <person name="Martino E."/>
            <person name="Perotto S."/>
            <person name="Kohler A."/>
            <person name="Nagy L.G."/>
            <person name="Floudas D."/>
            <person name="Copeland A."/>
            <person name="Barry K.W."/>
            <person name="Cichocki N."/>
            <person name="Veneault-Fourrey C."/>
            <person name="LaButti K."/>
            <person name="Lindquist E.A."/>
            <person name="Lipzen A."/>
            <person name="Lundell T."/>
            <person name="Morin E."/>
            <person name="Murat C."/>
            <person name="Sun H."/>
            <person name="Tunlid A."/>
            <person name="Henrissat B."/>
            <person name="Grigoriev I.V."/>
            <person name="Hibbett D.S."/>
            <person name="Martin F."/>
            <person name="Nordberg H.P."/>
            <person name="Cantor M.N."/>
            <person name="Hua S.X."/>
        </authorList>
    </citation>
    <scope>NUCLEOTIDE SEQUENCE [LARGE SCALE GENOMIC DNA]</scope>
    <source>
        <strain evidence="1 2">Zn</strain>
    </source>
</reference>
<dbReference type="PANTHER" id="PTHR34846">
    <property type="entry name" value="4-CARBOXYMUCONOLACTONE DECARBOXYLASE FAMILY PROTEIN (AFU_ORTHOLOGUE AFUA_6G11590)"/>
    <property type="match status" value="1"/>
</dbReference>
<sequence>MRYRSGHPSSVIVLEIWTKRERPPKFSDPIEQTFLEKLIEGRKKVDLRPDPIYRTLLISPPFAQGFTQFFSAIRYNSTIPDDLRAINSAAYVWYHHMPLLMQAGLSDEAVKTVRTARPGYLGTDGESGLSLRLWTVMQDVDAMTKEIQVGDDIFYALRQEICDERQILELTLTIAGYNAVSRFLIALDVGERKDINVMGTYLKGN</sequence>
<keyword evidence="2" id="KW-1185">Reference proteome</keyword>
<dbReference type="SUPFAM" id="SSF69118">
    <property type="entry name" value="AhpD-like"/>
    <property type="match status" value="1"/>
</dbReference>
<gene>
    <name evidence="1" type="ORF">OIDMADRAFT_183648</name>
</gene>
<dbReference type="Proteomes" id="UP000054321">
    <property type="component" value="Unassembled WGS sequence"/>
</dbReference>
<dbReference type="OrthoDB" id="9998495at2759"/>
<evidence type="ECO:0000313" key="1">
    <source>
        <dbReference type="EMBL" id="KIM95592.1"/>
    </source>
</evidence>